<protein>
    <recommendedName>
        <fullName evidence="3">Phage Tail Collar Domain</fullName>
    </recommendedName>
</protein>
<reference evidence="2" key="1">
    <citation type="submission" date="2019-02" db="EMBL/GenBank/DDBJ databases">
        <authorList>
            <person name="Gruber-Vodicka R. H."/>
            <person name="Seah K. B. B."/>
        </authorList>
    </citation>
    <scope>NUCLEOTIDE SEQUENCE</scope>
    <source>
        <strain evidence="2">BECK_DK47</strain>
    </source>
</reference>
<dbReference type="AlphaFoldDB" id="A0A450SZL2"/>
<feature type="region of interest" description="Disordered" evidence="1">
    <location>
        <begin position="408"/>
        <end position="427"/>
    </location>
</feature>
<gene>
    <name evidence="2" type="ORF">BECKDK2373B_GA0170837_108319</name>
</gene>
<accession>A0A450SZL2</accession>
<evidence type="ECO:0008006" key="3">
    <source>
        <dbReference type="Google" id="ProtNLM"/>
    </source>
</evidence>
<evidence type="ECO:0000313" key="2">
    <source>
        <dbReference type="EMBL" id="VFJ59516.1"/>
    </source>
</evidence>
<name>A0A450SZL2_9GAMM</name>
<evidence type="ECO:0000256" key="1">
    <source>
        <dbReference type="SAM" id="MobiDB-lite"/>
    </source>
</evidence>
<dbReference type="SUPFAM" id="SSF88874">
    <property type="entry name" value="Receptor-binding domain of short tail fibre protein gp12"/>
    <property type="match status" value="1"/>
</dbReference>
<sequence>MQEKTTMKKTIFFPVFLLALLLLSPFSGAGAIDYCDKVLAREITGAYEVQSIDEYRGYLRELLNHSHEALRAYVKANIEISIGEEDTGEGVDDTAAADTAAADTAAADTAAADTADTADTDTANTADTADTADTATTTATATAANTATVIPVPLSIAAGVLAAEVAEPETKTLLEALRAKYSPDPTLFLRGADFEALVLHVADDAIAAAWNECRMAACQAHVSGEHSDGKQNGIAYRIHKREDRVFAITFTYLPERENDPAAVLVTGLTVMDGTALTPTVIARQTRLHRYTGYTQTFRRDQSGEDVTIVLDLKGRVGVEIQVTNRPEDPLPLGTIVASMLGWEDYADLVGDYVDYDPEINRWAPCDGRDIAGSRLEEAADDTDAEGSFEKAPDLRGVFLRGLNQFDEYEHDYTESPVPPEREDPEGLREAGHFQEGNVGAHSHASRGGGAHGKTCVHHGYGRGKSCGLWHDGDHTQANKGGKTLNNPGGETRPKNVAVHYYMKIN</sequence>
<dbReference type="EMBL" id="CAADEX010000083">
    <property type="protein sequence ID" value="VFJ59516.1"/>
    <property type="molecule type" value="Genomic_DNA"/>
</dbReference>
<proteinExistence type="predicted"/>
<organism evidence="2">
    <name type="scientific">Candidatus Kentrum sp. DK</name>
    <dbReference type="NCBI Taxonomy" id="2126562"/>
    <lineage>
        <taxon>Bacteria</taxon>
        <taxon>Pseudomonadati</taxon>
        <taxon>Pseudomonadota</taxon>
        <taxon>Gammaproteobacteria</taxon>
        <taxon>Candidatus Kentrum</taxon>
    </lineage>
</organism>